<evidence type="ECO:0000259" key="1">
    <source>
        <dbReference type="Pfam" id="PF18029"/>
    </source>
</evidence>
<dbReference type="PANTHER" id="PTHR35908:SF1">
    <property type="entry name" value="CONSERVED PROTEIN"/>
    <property type="match status" value="1"/>
</dbReference>
<evidence type="ECO:0000313" key="2">
    <source>
        <dbReference type="EMBL" id="PZF84636.1"/>
    </source>
</evidence>
<evidence type="ECO:0000313" key="3">
    <source>
        <dbReference type="Proteomes" id="UP000248764"/>
    </source>
</evidence>
<sequence>MFDCADPRRLAHFWSDVMGYPRLEYPEEMRRELLAGGLTEDDLLARAVAEDPAGEGPRFYFQRVPEPKRVKNRVHLDLNATPGRRATPEEVDAEVERLTGLGATVLNKADSMWGPYREYHYVLADPEGNEFCVQ</sequence>
<dbReference type="EMBL" id="POTW01000014">
    <property type="protein sequence ID" value="PZF84636.1"/>
    <property type="molecule type" value="Genomic_DNA"/>
</dbReference>
<dbReference type="Gene3D" id="3.10.180.10">
    <property type="entry name" value="2,3-Dihydroxybiphenyl 1,2-Dioxygenase, domain 1"/>
    <property type="match status" value="1"/>
</dbReference>
<proteinExistence type="predicted"/>
<comment type="caution">
    <text evidence="2">The sequence shown here is derived from an EMBL/GenBank/DDBJ whole genome shotgun (WGS) entry which is preliminary data.</text>
</comment>
<feature type="domain" description="Glyoxalase-like" evidence="1">
    <location>
        <begin position="2"/>
        <end position="133"/>
    </location>
</feature>
<gene>
    <name evidence="2" type="ORF">C1I92_07990</name>
</gene>
<dbReference type="InterPro" id="IPR029068">
    <property type="entry name" value="Glyas_Bleomycin-R_OHBP_Dase"/>
</dbReference>
<keyword evidence="3" id="KW-1185">Reference proteome</keyword>
<name>A0A2W2CG56_9ACTN</name>
<organism evidence="2 3">
    <name type="scientific">Jiangella anatolica</name>
    <dbReference type="NCBI Taxonomy" id="2670374"/>
    <lineage>
        <taxon>Bacteria</taxon>
        <taxon>Bacillati</taxon>
        <taxon>Actinomycetota</taxon>
        <taxon>Actinomycetes</taxon>
        <taxon>Jiangellales</taxon>
        <taxon>Jiangellaceae</taxon>
        <taxon>Jiangella</taxon>
    </lineage>
</organism>
<dbReference type="PANTHER" id="PTHR35908">
    <property type="entry name" value="HYPOTHETICAL FUSION PROTEIN"/>
    <property type="match status" value="1"/>
</dbReference>
<protein>
    <recommendedName>
        <fullName evidence="1">Glyoxalase-like domain-containing protein</fullName>
    </recommendedName>
</protein>
<dbReference type="SUPFAM" id="SSF54593">
    <property type="entry name" value="Glyoxalase/Bleomycin resistance protein/Dihydroxybiphenyl dioxygenase"/>
    <property type="match status" value="1"/>
</dbReference>
<dbReference type="Pfam" id="PF18029">
    <property type="entry name" value="Glyoxalase_6"/>
    <property type="match status" value="1"/>
</dbReference>
<dbReference type="InterPro" id="IPR041581">
    <property type="entry name" value="Glyoxalase_6"/>
</dbReference>
<accession>A0A2W2CG56</accession>
<reference evidence="2 3" key="1">
    <citation type="submission" date="2018-01" db="EMBL/GenBank/DDBJ databases">
        <title>Draft genome sequence of Jiangella sp. GTF31.</title>
        <authorList>
            <person name="Sahin N."/>
            <person name="Ay H."/>
            <person name="Saygin H."/>
        </authorList>
    </citation>
    <scope>NUCLEOTIDE SEQUENCE [LARGE SCALE GENOMIC DNA]</scope>
    <source>
        <strain evidence="2 3">GTF31</strain>
    </source>
</reference>
<dbReference type="AlphaFoldDB" id="A0A2W2CG56"/>
<dbReference type="Proteomes" id="UP000248764">
    <property type="component" value="Unassembled WGS sequence"/>
</dbReference>